<comment type="cofactor">
    <cofactor evidence="10">
        <name>[4Fe-4S] cluster</name>
        <dbReference type="ChEBI" id="CHEBI:49883"/>
    </cofactor>
    <text evidence="10">Binds 1 [4Fe-4S] cluster. The cluster is coordinated with 3 cysteines and an exchangeable S-adenosyl-L-methionine.</text>
</comment>
<dbReference type="PANTHER" id="PTHR30352">
    <property type="entry name" value="PYRUVATE FORMATE-LYASE-ACTIVATING ENZYME"/>
    <property type="match status" value="1"/>
</dbReference>
<keyword evidence="12" id="KW-0456">Lyase</keyword>
<evidence type="ECO:0000256" key="2">
    <source>
        <dbReference type="ARBA" id="ARBA00009777"/>
    </source>
</evidence>
<organism evidence="12 13">
    <name type="scientific">Candidatus Faecivivens stercoravium</name>
    <dbReference type="NCBI Taxonomy" id="2840803"/>
    <lineage>
        <taxon>Bacteria</taxon>
        <taxon>Bacillati</taxon>
        <taxon>Bacillota</taxon>
        <taxon>Clostridia</taxon>
        <taxon>Eubacteriales</taxon>
        <taxon>Oscillospiraceae</taxon>
        <taxon>Oscillospiraceae incertae sedis</taxon>
        <taxon>Candidatus Faecivivens</taxon>
    </lineage>
</organism>
<comment type="function">
    <text evidence="1 10">Activation of pyruvate formate-lyase under anaerobic conditions by generation of an organic free radical, using S-adenosylmethionine and reduced flavodoxin as cosubstrates to produce 5'-deoxy-adenosine.</text>
</comment>
<evidence type="ECO:0000256" key="4">
    <source>
        <dbReference type="ARBA" id="ARBA00022485"/>
    </source>
</evidence>
<evidence type="ECO:0000313" key="13">
    <source>
        <dbReference type="Proteomes" id="UP000824241"/>
    </source>
</evidence>
<dbReference type="EMBL" id="DVHA01000266">
    <property type="protein sequence ID" value="HIR61539.1"/>
    <property type="molecule type" value="Genomic_DNA"/>
</dbReference>
<sequence length="274" mass="30462">MIVLSRPSGQSGPDCRFFSSGQIFPLSLFERGITVNGYVHSIETMGLVDGPGIRTVVFLAGCRLRCRFCHNPDTWAEGQGQVFTPESLLKRLQRFRTYYRASGGGVTFSGGEPLMQPGFLRETLRLCKEAGIHTCLDTAGVSEADEGTLRGILENTSLVLFDVKDYDPARYRELTGQPIDCSERFIGLVQQMGVPIWVRQVVRPGVNDTESYLEGLRAYAGRMQGVERVELLPYHILGAHKYEAMGIPYPLAGMPPMDPEKCRALQEKYFPAST</sequence>
<keyword evidence="8 10" id="KW-0408">Iron</keyword>
<evidence type="ECO:0000313" key="12">
    <source>
        <dbReference type="EMBL" id="HIR61539.1"/>
    </source>
</evidence>
<keyword evidence="4 10" id="KW-0004">4Fe-4S</keyword>
<keyword evidence="12" id="KW-0670">Pyruvate</keyword>
<dbReference type="GO" id="GO:0046872">
    <property type="term" value="F:metal ion binding"/>
    <property type="evidence" value="ECO:0007669"/>
    <property type="project" value="UniProtKB-UniRule"/>
</dbReference>
<dbReference type="InterPro" id="IPR058240">
    <property type="entry name" value="rSAM_sf"/>
</dbReference>
<dbReference type="PROSITE" id="PS51918">
    <property type="entry name" value="RADICAL_SAM"/>
    <property type="match status" value="1"/>
</dbReference>
<evidence type="ECO:0000256" key="10">
    <source>
        <dbReference type="RuleBase" id="RU362053"/>
    </source>
</evidence>
<keyword evidence="10" id="KW-0963">Cytoplasm</keyword>
<dbReference type="InterPro" id="IPR034457">
    <property type="entry name" value="Organic_radical-activating"/>
</dbReference>
<dbReference type="Gene3D" id="3.20.20.70">
    <property type="entry name" value="Aldolase class I"/>
    <property type="match status" value="1"/>
</dbReference>
<dbReference type="InterPro" id="IPR012838">
    <property type="entry name" value="PFL1_activating"/>
</dbReference>
<dbReference type="Proteomes" id="UP000824241">
    <property type="component" value="Unassembled WGS sequence"/>
</dbReference>
<dbReference type="InterPro" id="IPR013785">
    <property type="entry name" value="Aldolase_TIM"/>
</dbReference>
<evidence type="ECO:0000256" key="6">
    <source>
        <dbReference type="ARBA" id="ARBA00022723"/>
    </source>
</evidence>
<reference evidence="12" key="2">
    <citation type="journal article" date="2021" name="PeerJ">
        <title>Extensive microbial diversity within the chicken gut microbiome revealed by metagenomics and culture.</title>
        <authorList>
            <person name="Gilroy R."/>
            <person name="Ravi A."/>
            <person name="Getino M."/>
            <person name="Pursley I."/>
            <person name="Horton D.L."/>
            <person name="Alikhan N.F."/>
            <person name="Baker D."/>
            <person name="Gharbi K."/>
            <person name="Hall N."/>
            <person name="Watson M."/>
            <person name="Adriaenssens E.M."/>
            <person name="Foster-Nyarko E."/>
            <person name="Jarju S."/>
            <person name="Secka A."/>
            <person name="Antonio M."/>
            <person name="Oren A."/>
            <person name="Chaudhuri R.R."/>
            <person name="La Ragione R."/>
            <person name="Hildebrand F."/>
            <person name="Pallen M.J."/>
        </authorList>
    </citation>
    <scope>NUCLEOTIDE SEQUENCE</scope>
    <source>
        <strain evidence="12">CHK189-12415</strain>
    </source>
</reference>
<dbReference type="NCBIfam" id="TIGR02493">
    <property type="entry name" value="PFLA"/>
    <property type="match status" value="1"/>
</dbReference>
<gene>
    <name evidence="12" type="primary">pflA</name>
    <name evidence="12" type="ORF">IAB37_08210</name>
</gene>
<feature type="domain" description="Radical SAM core" evidence="11">
    <location>
        <begin position="48"/>
        <end position="272"/>
    </location>
</feature>
<name>A0A9D1J5Y4_9FIRM</name>
<comment type="catalytic activity">
    <reaction evidence="10">
        <text>glycyl-[formate C-acetyltransferase] + reduced [flavodoxin] + S-adenosyl-L-methionine = glycin-2-yl radical-[formate C-acetyltransferase] + semiquinone [flavodoxin] + 5'-deoxyadenosine + L-methionine + H(+)</text>
        <dbReference type="Rhea" id="RHEA:19225"/>
        <dbReference type="Rhea" id="RHEA-COMP:10622"/>
        <dbReference type="Rhea" id="RHEA-COMP:12190"/>
        <dbReference type="Rhea" id="RHEA-COMP:12191"/>
        <dbReference type="Rhea" id="RHEA-COMP:14480"/>
        <dbReference type="ChEBI" id="CHEBI:15378"/>
        <dbReference type="ChEBI" id="CHEBI:17319"/>
        <dbReference type="ChEBI" id="CHEBI:29947"/>
        <dbReference type="ChEBI" id="CHEBI:32722"/>
        <dbReference type="ChEBI" id="CHEBI:57618"/>
        <dbReference type="ChEBI" id="CHEBI:57844"/>
        <dbReference type="ChEBI" id="CHEBI:59789"/>
        <dbReference type="ChEBI" id="CHEBI:140311"/>
        <dbReference type="EC" id="1.97.1.4"/>
    </reaction>
</comment>
<dbReference type="CDD" id="cd01335">
    <property type="entry name" value="Radical_SAM"/>
    <property type="match status" value="1"/>
</dbReference>
<keyword evidence="9 10" id="KW-0411">Iron-sulfur</keyword>
<protein>
    <recommendedName>
        <fullName evidence="3 10">Pyruvate formate-lyase-activating enzyme</fullName>
        <ecNumber evidence="10">1.97.1.4</ecNumber>
    </recommendedName>
</protein>
<comment type="subcellular location">
    <subcellularLocation>
        <location evidence="10">Cytoplasm</location>
    </subcellularLocation>
</comment>
<evidence type="ECO:0000259" key="11">
    <source>
        <dbReference type="PROSITE" id="PS51918"/>
    </source>
</evidence>
<dbReference type="SFLD" id="SFLDS00029">
    <property type="entry name" value="Radical_SAM"/>
    <property type="match status" value="1"/>
</dbReference>
<evidence type="ECO:0000256" key="5">
    <source>
        <dbReference type="ARBA" id="ARBA00022691"/>
    </source>
</evidence>
<proteinExistence type="inferred from homology"/>
<evidence type="ECO:0000256" key="9">
    <source>
        <dbReference type="ARBA" id="ARBA00023014"/>
    </source>
</evidence>
<evidence type="ECO:0000256" key="7">
    <source>
        <dbReference type="ARBA" id="ARBA00023002"/>
    </source>
</evidence>
<dbReference type="Pfam" id="PF04055">
    <property type="entry name" value="Radical_SAM"/>
    <property type="match status" value="1"/>
</dbReference>
<dbReference type="InterPro" id="IPR001989">
    <property type="entry name" value="Radical_activat_CS"/>
</dbReference>
<reference evidence="12" key="1">
    <citation type="submission" date="2020-10" db="EMBL/GenBank/DDBJ databases">
        <authorList>
            <person name="Gilroy R."/>
        </authorList>
    </citation>
    <scope>NUCLEOTIDE SEQUENCE</scope>
    <source>
        <strain evidence="12">CHK189-12415</strain>
    </source>
</reference>
<dbReference type="PANTHER" id="PTHR30352:SF5">
    <property type="entry name" value="PYRUVATE FORMATE-LYASE 1-ACTIVATING ENZYME"/>
    <property type="match status" value="1"/>
</dbReference>
<comment type="caution">
    <text evidence="12">The sequence shown here is derived from an EMBL/GenBank/DDBJ whole genome shotgun (WGS) entry which is preliminary data.</text>
</comment>
<evidence type="ECO:0000256" key="8">
    <source>
        <dbReference type="ARBA" id="ARBA00023004"/>
    </source>
</evidence>
<accession>A0A9D1J5Y4</accession>
<keyword evidence="7 10" id="KW-0560">Oxidoreductase</keyword>
<dbReference type="AlphaFoldDB" id="A0A9D1J5Y4"/>
<comment type="similarity">
    <text evidence="2 10">Belongs to the organic radical-activating enzymes family.</text>
</comment>
<dbReference type="PIRSF" id="PIRSF000371">
    <property type="entry name" value="PFL_act_enz"/>
    <property type="match status" value="1"/>
</dbReference>
<dbReference type="InterPro" id="IPR007197">
    <property type="entry name" value="rSAM"/>
</dbReference>
<evidence type="ECO:0000256" key="1">
    <source>
        <dbReference type="ARBA" id="ARBA00003141"/>
    </source>
</evidence>
<dbReference type="SUPFAM" id="SSF102114">
    <property type="entry name" value="Radical SAM enzymes"/>
    <property type="match status" value="1"/>
</dbReference>
<dbReference type="GO" id="GO:0005737">
    <property type="term" value="C:cytoplasm"/>
    <property type="evidence" value="ECO:0007669"/>
    <property type="project" value="UniProtKB-SubCell"/>
</dbReference>
<dbReference type="PROSITE" id="PS01087">
    <property type="entry name" value="RADICAL_ACTIVATING"/>
    <property type="match status" value="1"/>
</dbReference>
<keyword evidence="6 10" id="KW-0479">Metal-binding</keyword>
<dbReference type="InterPro" id="IPR012839">
    <property type="entry name" value="Organic_radical_activase"/>
</dbReference>
<dbReference type="GO" id="GO:0051539">
    <property type="term" value="F:4 iron, 4 sulfur cluster binding"/>
    <property type="evidence" value="ECO:0007669"/>
    <property type="project" value="UniProtKB-UniRule"/>
</dbReference>
<dbReference type="GO" id="GO:0043365">
    <property type="term" value="F:[formate-C-acetyltransferase]-activating enzyme activity"/>
    <property type="evidence" value="ECO:0007669"/>
    <property type="project" value="UniProtKB-UniRule"/>
</dbReference>
<dbReference type="SFLD" id="SFLDG01066">
    <property type="entry name" value="organic_radical-activating_enz"/>
    <property type="match status" value="1"/>
</dbReference>
<evidence type="ECO:0000256" key="3">
    <source>
        <dbReference type="ARBA" id="ARBA00021356"/>
    </source>
</evidence>
<dbReference type="EC" id="1.97.1.4" evidence="10"/>
<keyword evidence="5 10" id="KW-0949">S-adenosyl-L-methionine</keyword>
<dbReference type="GO" id="GO:0016829">
    <property type="term" value="F:lyase activity"/>
    <property type="evidence" value="ECO:0007669"/>
    <property type="project" value="UniProtKB-KW"/>
</dbReference>